<evidence type="ECO:0000313" key="4">
    <source>
        <dbReference type="WBParaSite" id="nOo.2.0.1.t12118-RA"/>
    </source>
</evidence>
<keyword evidence="3" id="KW-1185">Reference proteome</keyword>
<evidence type="ECO:0000256" key="1">
    <source>
        <dbReference type="SAM" id="MobiDB-lite"/>
    </source>
</evidence>
<reference evidence="4" key="1">
    <citation type="submission" date="2016-06" db="UniProtKB">
        <authorList>
            <consortium name="WormBaseParasite"/>
        </authorList>
    </citation>
    <scope>IDENTIFICATION</scope>
</reference>
<accession>A0A182EVC9</accession>
<dbReference type="WBParaSite" id="nOo.2.0.1.t12118-RA">
    <property type="protein sequence ID" value="nOo.2.0.1.t12118-RA"/>
    <property type="gene ID" value="nOo.2.0.1.g12118"/>
</dbReference>
<evidence type="ECO:0000313" key="3">
    <source>
        <dbReference type="Proteomes" id="UP000271087"/>
    </source>
</evidence>
<dbReference type="AlphaFoldDB" id="A0A182EVC9"/>
<dbReference type="OrthoDB" id="5837485at2759"/>
<evidence type="ECO:0000313" key="2">
    <source>
        <dbReference type="EMBL" id="VDM98087.1"/>
    </source>
</evidence>
<sequence length="87" mass="10428">KEITRLMEENKILDERKDFMPFFGCQYNKPDEYSTISCGEDEDNYAFISRFYKSVSDDKRCIDRTDVQQANKRRERKNASNLDDNKN</sequence>
<reference evidence="2 3" key="2">
    <citation type="submission" date="2018-08" db="EMBL/GenBank/DDBJ databases">
        <authorList>
            <person name="Laetsch R D."/>
            <person name="Stevens L."/>
            <person name="Kumar S."/>
            <person name="Blaxter L. M."/>
        </authorList>
    </citation>
    <scope>NUCLEOTIDE SEQUENCE [LARGE SCALE GENOMIC DNA]</scope>
</reference>
<gene>
    <name evidence="2" type="ORF">NOO_LOCUS12118</name>
</gene>
<protein>
    <submittedName>
        <fullName evidence="4">Erythrocyte membrane protein 1</fullName>
    </submittedName>
</protein>
<organism evidence="4">
    <name type="scientific">Onchocerca ochengi</name>
    <name type="common">Filarial nematode worm</name>
    <dbReference type="NCBI Taxonomy" id="42157"/>
    <lineage>
        <taxon>Eukaryota</taxon>
        <taxon>Metazoa</taxon>
        <taxon>Ecdysozoa</taxon>
        <taxon>Nematoda</taxon>
        <taxon>Chromadorea</taxon>
        <taxon>Rhabditida</taxon>
        <taxon>Spirurina</taxon>
        <taxon>Spiruromorpha</taxon>
        <taxon>Filarioidea</taxon>
        <taxon>Onchocercidae</taxon>
        <taxon>Onchocerca</taxon>
    </lineage>
</organism>
<dbReference type="Proteomes" id="UP000271087">
    <property type="component" value="Unassembled WGS sequence"/>
</dbReference>
<name>A0A182EVC9_ONCOC</name>
<feature type="region of interest" description="Disordered" evidence="1">
    <location>
        <begin position="66"/>
        <end position="87"/>
    </location>
</feature>
<dbReference type="EMBL" id="UYRW01009722">
    <property type="protein sequence ID" value="VDM98087.1"/>
    <property type="molecule type" value="Genomic_DNA"/>
</dbReference>
<proteinExistence type="predicted"/>